<evidence type="ECO:0000256" key="2">
    <source>
        <dbReference type="SAM" id="Phobius"/>
    </source>
</evidence>
<gene>
    <name evidence="4" type="ORF">BR63_03115</name>
</gene>
<sequence>MFKGVGKPDILFLVITAAILVCGLIDAKKYIIPNVITVPLIISGVVYQIYHQGYINLVFATAVALIIIVLALLTKGGIGGGDLKLLTGLALWMELQHFLYVVLISSFIGIVWGIAKKVKARGYEKVKEEYFQKMVLTHALGLKNGLDVSIEEELNNNDIVPFGACVALGYLAWFFPAVIK</sequence>
<dbReference type="AlphaFoldDB" id="A0A7G6DZY6"/>
<dbReference type="Pfam" id="PF01478">
    <property type="entry name" value="Peptidase_A24"/>
    <property type="match status" value="1"/>
</dbReference>
<reference evidence="4 5" key="1">
    <citation type="journal article" date="2019" name="Front. Microbiol.">
        <title>Thermoanaerosceptrum fracticalcis gen. nov. sp. nov., a Novel Fumarate-Fermenting Microorganism From a Deep Fractured Carbonate Aquifer of the US Great Basin.</title>
        <authorList>
            <person name="Hamilton-Brehm S.D."/>
            <person name="Stewart L.E."/>
            <person name="Zavarin M."/>
            <person name="Caldwell M."/>
            <person name="Lawson P.A."/>
            <person name="Onstott T.C."/>
            <person name="Grzymski J."/>
            <person name="Neveux I."/>
            <person name="Lollar B.S."/>
            <person name="Russell C.E."/>
            <person name="Moser D.P."/>
        </authorList>
    </citation>
    <scope>NUCLEOTIDE SEQUENCE [LARGE SCALE GENOMIC DNA]</scope>
    <source>
        <strain evidence="4 5">DRI-13</strain>
    </source>
</reference>
<accession>A0A7G6DZY6</accession>
<organism evidence="4 5">
    <name type="scientific">Thermanaerosceptrum fracticalcis</name>
    <dbReference type="NCBI Taxonomy" id="1712410"/>
    <lineage>
        <taxon>Bacteria</taxon>
        <taxon>Bacillati</taxon>
        <taxon>Bacillota</taxon>
        <taxon>Clostridia</taxon>
        <taxon>Eubacteriales</taxon>
        <taxon>Peptococcaceae</taxon>
        <taxon>Thermanaerosceptrum</taxon>
    </lineage>
</organism>
<dbReference type="EMBL" id="CP045798">
    <property type="protein sequence ID" value="QNB45390.1"/>
    <property type="molecule type" value="Genomic_DNA"/>
</dbReference>
<proteinExistence type="inferred from homology"/>
<name>A0A7G6DZY6_THEFR</name>
<dbReference type="GO" id="GO:0006465">
    <property type="term" value="P:signal peptide processing"/>
    <property type="evidence" value="ECO:0007669"/>
    <property type="project" value="TreeGrafter"/>
</dbReference>
<evidence type="ECO:0000256" key="1">
    <source>
        <dbReference type="ARBA" id="ARBA00005801"/>
    </source>
</evidence>
<dbReference type="GO" id="GO:0004190">
    <property type="term" value="F:aspartic-type endopeptidase activity"/>
    <property type="evidence" value="ECO:0007669"/>
    <property type="project" value="InterPro"/>
</dbReference>
<protein>
    <recommendedName>
        <fullName evidence="3">Prepilin type IV endopeptidase peptidase domain-containing protein</fullName>
    </recommendedName>
</protein>
<dbReference type="InterPro" id="IPR050882">
    <property type="entry name" value="Prepilin_peptidase/N-MTase"/>
</dbReference>
<feature type="transmembrane region" description="Helical" evidence="2">
    <location>
        <begin position="57"/>
        <end position="78"/>
    </location>
</feature>
<feature type="transmembrane region" description="Helical" evidence="2">
    <location>
        <begin position="9"/>
        <end position="25"/>
    </location>
</feature>
<dbReference type="InterPro" id="IPR000045">
    <property type="entry name" value="Prepilin_IV_endopep_pep"/>
</dbReference>
<keyword evidence="2" id="KW-0472">Membrane</keyword>
<dbReference type="PANTHER" id="PTHR30487:SF0">
    <property type="entry name" value="PREPILIN LEADER PEPTIDASE_N-METHYLTRANSFERASE-RELATED"/>
    <property type="match status" value="1"/>
</dbReference>
<dbReference type="KEGG" id="tfr:BR63_03115"/>
<evidence type="ECO:0000313" key="4">
    <source>
        <dbReference type="EMBL" id="QNB45390.1"/>
    </source>
</evidence>
<feature type="transmembrane region" description="Helical" evidence="2">
    <location>
        <begin position="98"/>
        <end position="115"/>
    </location>
</feature>
<dbReference type="Proteomes" id="UP000515847">
    <property type="component" value="Chromosome"/>
</dbReference>
<evidence type="ECO:0000313" key="5">
    <source>
        <dbReference type="Proteomes" id="UP000515847"/>
    </source>
</evidence>
<dbReference type="PANTHER" id="PTHR30487">
    <property type="entry name" value="TYPE 4 PREPILIN-LIKE PROTEINS LEADER PEPTIDE-PROCESSING ENZYME"/>
    <property type="match status" value="1"/>
</dbReference>
<keyword evidence="2" id="KW-1133">Transmembrane helix</keyword>
<evidence type="ECO:0000259" key="3">
    <source>
        <dbReference type="Pfam" id="PF01478"/>
    </source>
</evidence>
<keyword evidence="2" id="KW-0812">Transmembrane</keyword>
<comment type="similarity">
    <text evidence="1">Belongs to the peptidase A24 family.</text>
</comment>
<keyword evidence="5" id="KW-1185">Reference proteome</keyword>
<feature type="transmembrane region" description="Helical" evidence="2">
    <location>
        <begin position="159"/>
        <end position="179"/>
    </location>
</feature>
<dbReference type="Gene3D" id="1.20.120.1220">
    <property type="match status" value="1"/>
</dbReference>
<dbReference type="GO" id="GO:0005886">
    <property type="term" value="C:plasma membrane"/>
    <property type="evidence" value="ECO:0007669"/>
    <property type="project" value="TreeGrafter"/>
</dbReference>
<feature type="domain" description="Prepilin type IV endopeptidase peptidase" evidence="3">
    <location>
        <begin position="14"/>
        <end position="114"/>
    </location>
</feature>